<organism evidence="1 2">
    <name type="scientific">Paenibacillus lemnae</name>
    <dbReference type="NCBI Taxonomy" id="1330551"/>
    <lineage>
        <taxon>Bacteria</taxon>
        <taxon>Bacillati</taxon>
        <taxon>Bacillota</taxon>
        <taxon>Bacilli</taxon>
        <taxon>Bacillales</taxon>
        <taxon>Paenibacillaceae</taxon>
        <taxon>Paenibacillus</taxon>
    </lineage>
</organism>
<reference evidence="1 2" key="1">
    <citation type="submission" date="2020-04" db="EMBL/GenBank/DDBJ databases">
        <title>Paenibacillus algicola sp. nov., a novel marine bacterium producing alginate lyase.</title>
        <authorList>
            <person name="Huang H."/>
        </authorList>
    </citation>
    <scope>NUCLEOTIDE SEQUENCE [LARGE SCALE GENOMIC DNA]</scope>
    <source>
        <strain evidence="1 2">L7-75</strain>
    </source>
</reference>
<name>A0A848M8G0_PAELE</name>
<proteinExistence type="predicted"/>
<accession>A0A848M8G0</accession>
<dbReference type="Proteomes" id="UP000565468">
    <property type="component" value="Unassembled WGS sequence"/>
</dbReference>
<sequence length="198" mass="22326">MQMLNKNRTRWVQITVILLIFWVLTGCESVGDSVPEQDESTSIQAVYLAPKSGALLKKQDLESHPEILKVHSFNDLKSKVSTAETEIWIDSRMVKDVDTNWLNEGEQQFSPLVLIGYHDPLYALREALTGFGIEGPAVEWDHDQVQGGFSVWILRDKDEGNRRASLDGTDTEISIQNIQSLIQKLQKEEEALNSADAD</sequence>
<gene>
    <name evidence="1" type="ORF">HII30_12325</name>
</gene>
<comment type="caution">
    <text evidence="1">The sequence shown here is derived from an EMBL/GenBank/DDBJ whole genome shotgun (WGS) entry which is preliminary data.</text>
</comment>
<dbReference type="PROSITE" id="PS51257">
    <property type="entry name" value="PROKAR_LIPOPROTEIN"/>
    <property type="match status" value="1"/>
</dbReference>
<evidence type="ECO:0000313" key="1">
    <source>
        <dbReference type="EMBL" id="NMO96559.1"/>
    </source>
</evidence>
<keyword evidence="2" id="KW-1185">Reference proteome</keyword>
<evidence type="ECO:0000313" key="2">
    <source>
        <dbReference type="Proteomes" id="UP000565468"/>
    </source>
</evidence>
<dbReference type="EMBL" id="JABBPN010000010">
    <property type="protein sequence ID" value="NMO96559.1"/>
    <property type="molecule type" value="Genomic_DNA"/>
</dbReference>
<protein>
    <submittedName>
        <fullName evidence="1">Uncharacterized protein</fullName>
    </submittedName>
</protein>
<dbReference type="AlphaFoldDB" id="A0A848M8G0"/>